<feature type="region of interest" description="Disordered" evidence="1">
    <location>
        <begin position="62"/>
        <end position="88"/>
    </location>
</feature>
<dbReference type="RefSeq" id="YP_010651101.1">
    <property type="nucleotide sequence ID" value="NC_070780.1"/>
</dbReference>
<evidence type="ECO:0000313" key="3">
    <source>
        <dbReference type="Proteomes" id="UP000828108"/>
    </source>
</evidence>
<reference evidence="2 3" key="1">
    <citation type="submission" date="2021-02" db="EMBL/GenBank/DDBJ databases">
        <authorList>
            <person name="Zhang R."/>
            <person name="Yu X."/>
            <person name="Xu J."/>
            <person name="Liu X."/>
        </authorList>
    </citation>
    <scope>NUCLEOTIDE SEQUENCE [LARGE SCALE GENOMIC DNA]</scope>
</reference>
<protein>
    <submittedName>
        <fullName evidence="2">Uncharacterized protein</fullName>
    </submittedName>
</protein>
<dbReference type="GO" id="GO:0039653">
    <property type="term" value="P:symbiont-mediated suppression of host transcription"/>
    <property type="evidence" value="ECO:0007669"/>
    <property type="project" value="InterPro"/>
</dbReference>
<dbReference type="EMBL" id="MW598459">
    <property type="protein sequence ID" value="UGL60080.1"/>
    <property type="molecule type" value="Genomic_DNA"/>
</dbReference>
<proteinExistence type="predicted"/>
<dbReference type="GeneID" id="77926692"/>
<evidence type="ECO:0000256" key="1">
    <source>
        <dbReference type="SAM" id="MobiDB-lite"/>
    </source>
</evidence>
<evidence type="ECO:0000313" key="2">
    <source>
        <dbReference type="EMBL" id="UGL60080.1"/>
    </source>
</evidence>
<keyword evidence="3" id="KW-1185">Reference proteome</keyword>
<dbReference type="Pfam" id="PF17527">
    <property type="entry name" value="ALC"/>
    <property type="match status" value="1"/>
</dbReference>
<organism evidence="2 3">
    <name type="scientific">Escherichia phage vB_EcoM_RZ</name>
    <dbReference type="NCBI Taxonomy" id="2893954"/>
    <lineage>
        <taxon>Viruses</taxon>
        <taxon>Duplodnaviria</taxon>
        <taxon>Heunggongvirae</taxon>
        <taxon>Uroviricota</taxon>
        <taxon>Caudoviricetes</taxon>
        <taxon>Pantevenvirales</taxon>
        <taxon>Straboviridae</taxon>
        <taxon>Tevenvirinae</taxon>
        <taxon>Gaprivervirus</taxon>
        <taxon>Gaprivervirus arezed</taxon>
    </lineage>
</organism>
<dbReference type="Proteomes" id="UP000828108">
    <property type="component" value="Segment"/>
</dbReference>
<sequence>MVPSTTDEDQNMLNLITNDRVTKAYGDRNDGIYVYKGDRRIGFITDLKAKLLKELKAQTGDSGFRARAKKKDERLGANSFGPRGYNRY</sequence>
<name>A0AAE8YIM8_9CAUD</name>
<dbReference type="InterPro" id="IPR020367">
    <property type="entry name" value="Host_transcript_inhib_Alc"/>
</dbReference>
<accession>A0AAE8YIM8</accession>
<dbReference type="KEGG" id="vg:77926692"/>